<keyword evidence="4" id="KW-1185">Reference proteome</keyword>
<dbReference type="InterPro" id="IPR043502">
    <property type="entry name" value="DNA/RNA_pol_sf"/>
</dbReference>
<protein>
    <recommendedName>
        <fullName evidence="2">Reverse transcriptase Ty1/copia-type domain-containing protein</fullName>
    </recommendedName>
</protein>
<dbReference type="PANTHER" id="PTHR11439:SF517">
    <property type="entry name" value="CYSTEINE-RICH RLK (RECEPTOR-LIKE PROTEIN KINASE) 8"/>
    <property type="match status" value="1"/>
</dbReference>
<proteinExistence type="predicted"/>
<dbReference type="EMBL" id="JBEAFC010000003">
    <property type="protein sequence ID" value="KAL1561670.1"/>
    <property type="molecule type" value="Genomic_DNA"/>
</dbReference>
<dbReference type="SUPFAM" id="SSF56672">
    <property type="entry name" value="DNA/RNA polymerases"/>
    <property type="match status" value="1"/>
</dbReference>
<name>A0ABD1HYW5_SALDI</name>
<evidence type="ECO:0000313" key="4">
    <source>
        <dbReference type="Proteomes" id="UP001567538"/>
    </source>
</evidence>
<organism evidence="3 4">
    <name type="scientific">Salvia divinorum</name>
    <name type="common">Maria pastora</name>
    <name type="synonym">Diviner's sage</name>
    <dbReference type="NCBI Taxonomy" id="28513"/>
    <lineage>
        <taxon>Eukaryota</taxon>
        <taxon>Viridiplantae</taxon>
        <taxon>Streptophyta</taxon>
        <taxon>Embryophyta</taxon>
        <taxon>Tracheophyta</taxon>
        <taxon>Spermatophyta</taxon>
        <taxon>Magnoliopsida</taxon>
        <taxon>eudicotyledons</taxon>
        <taxon>Gunneridae</taxon>
        <taxon>Pentapetalae</taxon>
        <taxon>asterids</taxon>
        <taxon>lamiids</taxon>
        <taxon>Lamiales</taxon>
        <taxon>Lamiaceae</taxon>
        <taxon>Nepetoideae</taxon>
        <taxon>Mentheae</taxon>
        <taxon>Salviinae</taxon>
        <taxon>Salvia</taxon>
        <taxon>Salvia subgen. Calosphace</taxon>
    </lineage>
</organism>
<dbReference type="Proteomes" id="UP001567538">
    <property type="component" value="Unassembled WGS sequence"/>
</dbReference>
<reference evidence="3 4" key="1">
    <citation type="submission" date="2024-06" db="EMBL/GenBank/DDBJ databases">
        <title>A chromosome level genome sequence of Diviner's sage (Salvia divinorum).</title>
        <authorList>
            <person name="Ford S.A."/>
            <person name="Ro D.-K."/>
            <person name="Ness R.W."/>
            <person name="Phillips M.A."/>
        </authorList>
    </citation>
    <scope>NUCLEOTIDE SEQUENCE [LARGE SCALE GENOMIC DNA]</scope>
    <source>
        <strain evidence="3">SAF-2024a</strain>
        <tissue evidence="3">Leaf</tissue>
    </source>
</reference>
<evidence type="ECO:0000259" key="2">
    <source>
        <dbReference type="Pfam" id="PF07727"/>
    </source>
</evidence>
<gene>
    <name evidence="3" type="ORF">AAHA92_04347</name>
</gene>
<dbReference type="InterPro" id="IPR013103">
    <property type="entry name" value="RVT_2"/>
</dbReference>
<feature type="domain" description="Reverse transcriptase Ty1/copia-type" evidence="2">
    <location>
        <begin position="71"/>
        <end position="314"/>
    </location>
</feature>
<evidence type="ECO:0000313" key="3">
    <source>
        <dbReference type="EMBL" id="KAL1561670.1"/>
    </source>
</evidence>
<dbReference type="PANTHER" id="PTHR11439">
    <property type="entry name" value="GAG-POL-RELATED RETROTRANSPOSON"/>
    <property type="match status" value="1"/>
</dbReference>
<dbReference type="CDD" id="cd09272">
    <property type="entry name" value="RNase_HI_RT_Ty1"/>
    <property type="match status" value="1"/>
</dbReference>
<sequence>MITPTNHSTTEDENEPRQPRMRSLQDLYDTTTEVHLICLLADSEDIIFEEAVRNKKWRAAMDEEIAAIEKNDTWELVELPENHQPIGVKWVYKKKMNAEGKIERYKARLVAKGYRQKAGIDYDEVFAPVARMETIRLLISLAAQYKWPIYQMDVKSAFLNGVLEKEVYVEQPPGYMKAENETKVLKLKKALYGLKQAPRAWNTRIDTYLKQNRFIQCPYEHALYVKEKEGKLLYVALYVDDLIFMGNDEIMIKEFKEVMGREFEMTDLGLMKYFLGLQVRQDETGIFLSQEAYAKSIMKKNKMDDCNPVSTPMELGAKLSKFEGGDQVDANKYRSLVGSLRYLTCTRPDILYSVGVVSRFMEEPNYSHWKAIKRILRYIKGTTTHGLFYSKSNEYKLMGYSDSDWCGDVDDCKSTSGYVFYLGDVAFTWASKKQPIVTLSTCEAEYVAASWCVGHAIWLRNLLCELKLQQHEATEIRIDNKSAIELARNPVHHERSKHIDVRFHFLREHVKNEDIRMSHVASHDQAADIFTKTLPTELFVNNKTMIGMKDGRELSLREEFVK</sequence>
<dbReference type="AlphaFoldDB" id="A0ABD1HYW5"/>
<evidence type="ECO:0000256" key="1">
    <source>
        <dbReference type="SAM" id="MobiDB-lite"/>
    </source>
</evidence>
<feature type="region of interest" description="Disordered" evidence="1">
    <location>
        <begin position="1"/>
        <end position="20"/>
    </location>
</feature>
<comment type="caution">
    <text evidence="3">The sequence shown here is derived from an EMBL/GenBank/DDBJ whole genome shotgun (WGS) entry which is preliminary data.</text>
</comment>
<accession>A0ABD1HYW5</accession>
<dbReference type="Pfam" id="PF07727">
    <property type="entry name" value="RVT_2"/>
    <property type="match status" value="1"/>
</dbReference>